<evidence type="ECO:0000256" key="1">
    <source>
        <dbReference type="ARBA" id="ARBA00015991"/>
    </source>
</evidence>
<gene>
    <name evidence="9" type="ORF">J2Z83_003631</name>
</gene>
<evidence type="ECO:0000256" key="2">
    <source>
        <dbReference type="ARBA" id="ARBA00032904"/>
    </source>
</evidence>
<dbReference type="InterPro" id="IPR013651">
    <property type="entry name" value="ATP-grasp_RimK-type"/>
</dbReference>
<dbReference type="InterPro" id="IPR036046">
    <property type="entry name" value="Acylphosphatase-like_dom_sf"/>
</dbReference>
<evidence type="ECO:0000256" key="4">
    <source>
        <dbReference type="PROSITE-ProRule" id="PRU00520"/>
    </source>
</evidence>
<feature type="coiled-coil region" evidence="6">
    <location>
        <begin position="487"/>
        <end position="514"/>
    </location>
</feature>
<comment type="caution">
    <text evidence="9">The sequence shown here is derived from an EMBL/GenBank/DDBJ whole genome shotgun (WGS) entry which is preliminary data.</text>
</comment>
<dbReference type="InterPro" id="IPR011761">
    <property type="entry name" value="ATP-grasp"/>
</dbReference>
<accession>A0ABS4ILP4</accession>
<name>A0ABS4ILP4_9BACI</name>
<dbReference type="Gene3D" id="3.30.470.20">
    <property type="entry name" value="ATP-grasp fold, B domain"/>
    <property type="match status" value="2"/>
</dbReference>
<dbReference type="PROSITE" id="PS50975">
    <property type="entry name" value="ATP_GRASP"/>
    <property type="match status" value="1"/>
</dbReference>
<evidence type="ECO:0000256" key="5">
    <source>
        <dbReference type="RuleBase" id="RU004168"/>
    </source>
</evidence>
<evidence type="ECO:0000259" key="7">
    <source>
        <dbReference type="PROSITE" id="PS50975"/>
    </source>
</evidence>
<comment type="caution">
    <text evidence="4">Lacks conserved residue(s) required for the propagation of feature annotation.</text>
</comment>
<protein>
    <recommendedName>
        <fullName evidence="1">Acylphosphatase</fullName>
    </recommendedName>
    <alternativeName>
        <fullName evidence="2">Acylphosphate phosphohydrolase</fullName>
    </alternativeName>
</protein>
<evidence type="ECO:0000313" key="10">
    <source>
        <dbReference type="Proteomes" id="UP001519345"/>
    </source>
</evidence>
<feature type="domain" description="ATP-grasp" evidence="7">
    <location>
        <begin position="100"/>
        <end position="355"/>
    </location>
</feature>
<dbReference type="PANTHER" id="PTHR21621">
    <property type="entry name" value="RIBOSOMAL PROTEIN S6 MODIFICATION PROTEIN"/>
    <property type="match status" value="1"/>
</dbReference>
<proteinExistence type="inferred from homology"/>
<dbReference type="EMBL" id="JAGGKX010000027">
    <property type="protein sequence ID" value="MBP1971480.1"/>
    <property type="molecule type" value="Genomic_DNA"/>
</dbReference>
<keyword evidence="6" id="KW-0175">Coiled coil</keyword>
<sequence length="543" mass="61657">MEENNTEWLPHLSSEIVSDAHGNLLDAYAVSLEGWRRGLKLRWHVKDSEKFSEMNTWFVDKPGQLFSLSSKEKTHYFFRTRGDKVSNEAVDIGKDKELTKQELQKKGVPVPQGKQFEEDQPDDVIRNYVSSIGYPVVIKPTDGSFGRGIVTNIQSDKDLDYALTYVRSELKYKDVIVEQYIPGKEYRIYVVDNKVVGAINRIPANVVGDGISSIETLIANKNEERSMNPRLISCPINIGYETENIIDKTGYTINSILKKDEQIYLSEKSNISLGGDPIDVLDELPIAIKDTAVKALYAVPGLNHGAVDLIVHSNKPVEESGVVLELNPTAQIGSLLYPMKGEPRNIPAAIIDYYFPGTKNTPKIIPKVYFDLREALSPLANKTAVITEVVSLQQKNFFGKKYTVSGDVQTLEYHHWLRIQAIEQNLIGFINKLDNNDIEVIIAGFDELSVNQFKDTIHETNLAEVVRINEDIWDKPVKLGFDIQEESKELVVNIKKLQEELIQAKKEKKFIDRQYENMLNSRIWKSTYLVRKFTGAVKSLFRS</sequence>
<dbReference type="PROSITE" id="PS51160">
    <property type="entry name" value="ACYLPHOSPHATASE_3"/>
    <property type="match status" value="1"/>
</dbReference>
<keyword evidence="3" id="KW-0547">Nucleotide-binding</keyword>
<dbReference type="Gene3D" id="3.30.70.100">
    <property type="match status" value="1"/>
</dbReference>
<feature type="domain" description="Acylphosphatase-like" evidence="8">
    <location>
        <begin position="399"/>
        <end position="485"/>
    </location>
</feature>
<comment type="similarity">
    <text evidence="5">Belongs to the acylphosphatase family.</text>
</comment>
<dbReference type="SUPFAM" id="SSF56059">
    <property type="entry name" value="Glutathione synthetase ATP-binding domain-like"/>
    <property type="match status" value="1"/>
</dbReference>
<evidence type="ECO:0000259" key="8">
    <source>
        <dbReference type="PROSITE" id="PS51160"/>
    </source>
</evidence>
<dbReference type="RefSeq" id="WP_209464524.1">
    <property type="nucleotide sequence ID" value="NZ_CP110224.1"/>
</dbReference>
<dbReference type="SUPFAM" id="SSF54975">
    <property type="entry name" value="Acylphosphatase/BLUF domain-like"/>
    <property type="match status" value="1"/>
</dbReference>
<organism evidence="9 10">
    <name type="scientific">Virgibacillus natechei</name>
    <dbReference type="NCBI Taxonomy" id="1216297"/>
    <lineage>
        <taxon>Bacteria</taxon>
        <taxon>Bacillati</taxon>
        <taxon>Bacillota</taxon>
        <taxon>Bacilli</taxon>
        <taxon>Bacillales</taxon>
        <taxon>Bacillaceae</taxon>
        <taxon>Virgibacillus</taxon>
    </lineage>
</organism>
<evidence type="ECO:0000256" key="3">
    <source>
        <dbReference type="PROSITE-ProRule" id="PRU00409"/>
    </source>
</evidence>
<keyword evidence="10" id="KW-1185">Reference proteome</keyword>
<evidence type="ECO:0000256" key="6">
    <source>
        <dbReference type="SAM" id="Coils"/>
    </source>
</evidence>
<dbReference type="Pfam" id="PF08443">
    <property type="entry name" value="RimK"/>
    <property type="match status" value="1"/>
</dbReference>
<evidence type="ECO:0000313" key="9">
    <source>
        <dbReference type="EMBL" id="MBP1971480.1"/>
    </source>
</evidence>
<dbReference type="Proteomes" id="UP001519345">
    <property type="component" value="Unassembled WGS sequence"/>
</dbReference>
<dbReference type="PANTHER" id="PTHR21621:SF0">
    <property type="entry name" value="BETA-CITRYLGLUTAMATE SYNTHASE B-RELATED"/>
    <property type="match status" value="1"/>
</dbReference>
<reference evidence="9 10" key="1">
    <citation type="submission" date="2021-03" db="EMBL/GenBank/DDBJ databases">
        <title>Genomic Encyclopedia of Type Strains, Phase IV (KMG-IV): sequencing the most valuable type-strain genomes for metagenomic binning, comparative biology and taxonomic classification.</title>
        <authorList>
            <person name="Goeker M."/>
        </authorList>
    </citation>
    <scope>NUCLEOTIDE SEQUENCE [LARGE SCALE GENOMIC DNA]</scope>
    <source>
        <strain evidence="9 10">DSM 25609</strain>
    </source>
</reference>
<dbReference type="Pfam" id="PF00708">
    <property type="entry name" value="Acylphosphatase"/>
    <property type="match status" value="1"/>
</dbReference>
<dbReference type="InterPro" id="IPR001792">
    <property type="entry name" value="Acylphosphatase-like_dom"/>
</dbReference>
<keyword evidence="3" id="KW-0067">ATP-binding</keyword>